<feature type="transmembrane region" description="Helical" evidence="5">
    <location>
        <begin position="131"/>
        <end position="154"/>
    </location>
</feature>
<keyword evidence="2 5" id="KW-0812">Transmembrane</keyword>
<feature type="domain" description="O-antigen ligase-related" evidence="6">
    <location>
        <begin position="227"/>
        <end position="358"/>
    </location>
</feature>
<evidence type="ECO:0000256" key="3">
    <source>
        <dbReference type="ARBA" id="ARBA00022989"/>
    </source>
</evidence>
<dbReference type="EMBL" id="LVVL01000001">
    <property type="protein sequence ID" value="OAN14407.1"/>
    <property type="molecule type" value="Genomic_DNA"/>
</dbReference>
<evidence type="ECO:0000256" key="2">
    <source>
        <dbReference type="ARBA" id="ARBA00022692"/>
    </source>
</evidence>
<evidence type="ECO:0000256" key="4">
    <source>
        <dbReference type="ARBA" id="ARBA00023136"/>
    </source>
</evidence>
<feature type="transmembrane region" description="Helical" evidence="5">
    <location>
        <begin position="242"/>
        <end position="258"/>
    </location>
</feature>
<feature type="transmembrane region" description="Helical" evidence="5">
    <location>
        <begin position="270"/>
        <end position="289"/>
    </location>
</feature>
<evidence type="ECO:0000256" key="5">
    <source>
        <dbReference type="SAM" id="Phobius"/>
    </source>
</evidence>
<comment type="caution">
    <text evidence="7">The sequence shown here is derived from an EMBL/GenBank/DDBJ whole genome shotgun (WGS) entry which is preliminary data.</text>
</comment>
<evidence type="ECO:0000313" key="7">
    <source>
        <dbReference type="EMBL" id="OAN14407.1"/>
    </source>
</evidence>
<feature type="transmembrane region" description="Helical" evidence="5">
    <location>
        <begin position="220"/>
        <end position="236"/>
    </location>
</feature>
<evidence type="ECO:0000256" key="1">
    <source>
        <dbReference type="ARBA" id="ARBA00004141"/>
    </source>
</evidence>
<dbReference type="Pfam" id="PF04932">
    <property type="entry name" value="Wzy_C"/>
    <property type="match status" value="1"/>
</dbReference>
<keyword evidence="4 5" id="KW-0472">Membrane</keyword>
<dbReference type="PANTHER" id="PTHR37422">
    <property type="entry name" value="TEICHURONIC ACID BIOSYNTHESIS PROTEIN TUAE"/>
    <property type="match status" value="1"/>
</dbReference>
<evidence type="ECO:0000313" key="8">
    <source>
        <dbReference type="Proteomes" id="UP000078447"/>
    </source>
</evidence>
<feature type="transmembrane region" description="Helical" evidence="5">
    <location>
        <begin position="193"/>
        <end position="213"/>
    </location>
</feature>
<organism evidence="7 8">
    <name type="scientific">Exiguobacterium undae</name>
    <dbReference type="NCBI Taxonomy" id="169177"/>
    <lineage>
        <taxon>Bacteria</taxon>
        <taxon>Bacillati</taxon>
        <taxon>Bacillota</taxon>
        <taxon>Bacilli</taxon>
        <taxon>Bacillales</taxon>
        <taxon>Bacillales Family XII. Incertae Sedis</taxon>
        <taxon>Exiguobacterium</taxon>
    </lineage>
</organism>
<protein>
    <submittedName>
        <fullName evidence="7">Polymerase</fullName>
    </submittedName>
</protein>
<dbReference type="InterPro" id="IPR051533">
    <property type="entry name" value="WaaL-like"/>
</dbReference>
<feature type="transmembrane region" description="Helical" evidence="5">
    <location>
        <begin position="41"/>
        <end position="59"/>
    </location>
</feature>
<comment type="subcellular location">
    <subcellularLocation>
        <location evidence="1">Membrane</location>
        <topology evidence="1">Multi-pass membrane protein</topology>
    </subcellularLocation>
</comment>
<feature type="transmembrane region" description="Helical" evidence="5">
    <location>
        <begin position="12"/>
        <end position="29"/>
    </location>
</feature>
<feature type="transmembrane region" description="Helical" evidence="5">
    <location>
        <begin position="344"/>
        <end position="366"/>
    </location>
</feature>
<dbReference type="Proteomes" id="UP000078447">
    <property type="component" value="Unassembled WGS sequence"/>
</dbReference>
<keyword evidence="3 5" id="KW-1133">Transmembrane helix</keyword>
<dbReference type="InterPro" id="IPR007016">
    <property type="entry name" value="O-antigen_ligase-rel_domated"/>
</dbReference>
<feature type="transmembrane region" description="Helical" evidence="5">
    <location>
        <begin position="71"/>
        <end position="91"/>
    </location>
</feature>
<name>A0ABX2V859_9BACL</name>
<feature type="transmembrane region" description="Helical" evidence="5">
    <location>
        <begin position="378"/>
        <end position="394"/>
    </location>
</feature>
<dbReference type="RefSeq" id="WP_035414038.1">
    <property type="nucleotide sequence ID" value="NZ_LVVL01000001.1"/>
</dbReference>
<proteinExistence type="predicted"/>
<gene>
    <name evidence="7" type="ORF">A3783_00335</name>
</gene>
<accession>A0ABX2V859</accession>
<feature type="transmembrane region" description="Helical" evidence="5">
    <location>
        <begin position="97"/>
        <end position="119"/>
    </location>
</feature>
<evidence type="ECO:0000259" key="6">
    <source>
        <dbReference type="Pfam" id="PF04932"/>
    </source>
</evidence>
<reference evidence="7 8" key="1">
    <citation type="submission" date="2016-03" db="EMBL/GenBank/DDBJ databases">
        <authorList>
            <person name="Cho S.-Y."/>
            <person name="Lim S."/>
            <person name="Kim H."/>
            <person name="Soh E.H."/>
            <person name="Moon J.S."/>
        </authorList>
    </citation>
    <scope>NUCLEOTIDE SEQUENCE [LARGE SCALE GENOMIC DNA]</scope>
    <source>
        <strain evidence="7 8">KCTC 3810</strain>
    </source>
</reference>
<dbReference type="PANTHER" id="PTHR37422:SF13">
    <property type="entry name" value="LIPOPOLYSACCHARIDE BIOSYNTHESIS PROTEIN PA4999-RELATED"/>
    <property type="match status" value="1"/>
</dbReference>
<sequence>MMLKSVNIPESIGLFILALWVTIDLWTRPLSFTDEVLPHQWNVWIAVVYLVLFVTFYLITRPLYFPPRALTQRLVTLFLIHLTFHTLVFLFRPATASSLSLLHLFTTWLFVIIVLSLTARPFVRWFQLMNLILLYQALFLAAYALLVSFGQHYVPIDNIQSLRFGPVSLSQLYVGEQGSFLRSASLTNNPNTFAAWLVPGGLIAWMYVLQSLARNRWRSCLLFGSFLLLIMIGLILSASQTGIYSFFLLALLTTVLRLKRKRLRYQVTALYLLGAGIVLVSMSFNQALFSQVISLNGRSALWQAGMAASTDRLWFGHGLGSSAVGLEEQLGPSTLYTFHSTPIVYLYELGVVGLLMYLASFLLILVRLIRDYRYDDSLSIALLVLSLWLLFLQFTESVLVRPSGFYFIWLSLLIYATRRRTTSQESTHT</sequence>
<keyword evidence="8" id="KW-1185">Reference proteome</keyword>
<feature type="transmembrane region" description="Helical" evidence="5">
    <location>
        <begin position="400"/>
        <end position="417"/>
    </location>
</feature>